<keyword evidence="2" id="KW-1133">Transmembrane helix</keyword>
<evidence type="ECO:0000313" key="4">
    <source>
        <dbReference type="Proteomes" id="UP000542674"/>
    </source>
</evidence>
<keyword evidence="2" id="KW-0812">Transmembrane</keyword>
<accession>A0A7W7WXF5</accession>
<dbReference type="GO" id="GO:0016787">
    <property type="term" value="F:hydrolase activity"/>
    <property type="evidence" value="ECO:0007669"/>
    <property type="project" value="UniProtKB-KW"/>
</dbReference>
<evidence type="ECO:0000256" key="2">
    <source>
        <dbReference type="SAM" id="Phobius"/>
    </source>
</evidence>
<name>A0A7W7WXF5_9PSEU</name>
<reference evidence="3 4" key="1">
    <citation type="submission" date="2020-08" db="EMBL/GenBank/DDBJ databases">
        <title>Sequencing the genomes of 1000 actinobacteria strains.</title>
        <authorList>
            <person name="Klenk H.-P."/>
        </authorList>
    </citation>
    <scope>NUCLEOTIDE SEQUENCE [LARGE SCALE GENOMIC DNA]</scope>
    <source>
        <strain evidence="3 4">DSM 45084</strain>
    </source>
</reference>
<dbReference type="AlphaFoldDB" id="A0A7W7WXF5"/>
<evidence type="ECO:0000313" key="3">
    <source>
        <dbReference type="EMBL" id="MBB4967052.1"/>
    </source>
</evidence>
<keyword evidence="1 3" id="KW-0378">Hydrolase</keyword>
<dbReference type="SUPFAM" id="SSF63817">
    <property type="entry name" value="Sortase"/>
    <property type="match status" value="1"/>
</dbReference>
<dbReference type="Gene3D" id="2.40.260.10">
    <property type="entry name" value="Sortase"/>
    <property type="match status" value="1"/>
</dbReference>
<dbReference type="EMBL" id="JACHJS010000001">
    <property type="protein sequence ID" value="MBB4967052.1"/>
    <property type="molecule type" value="Genomic_DNA"/>
</dbReference>
<gene>
    <name evidence="3" type="ORF">F4559_004411</name>
</gene>
<dbReference type="Proteomes" id="UP000542674">
    <property type="component" value="Unassembled WGS sequence"/>
</dbReference>
<keyword evidence="2" id="KW-0472">Membrane</keyword>
<dbReference type="EC" id="3.4.22.70" evidence="3"/>
<organism evidence="3 4">
    <name type="scientific">Saccharothrix violaceirubra</name>
    <dbReference type="NCBI Taxonomy" id="413306"/>
    <lineage>
        <taxon>Bacteria</taxon>
        <taxon>Bacillati</taxon>
        <taxon>Actinomycetota</taxon>
        <taxon>Actinomycetes</taxon>
        <taxon>Pseudonocardiales</taxon>
        <taxon>Pseudonocardiaceae</taxon>
        <taxon>Saccharothrix</taxon>
    </lineage>
</organism>
<proteinExistence type="predicted"/>
<evidence type="ECO:0000256" key="1">
    <source>
        <dbReference type="ARBA" id="ARBA00022801"/>
    </source>
</evidence>
<dbReference type="InterPro" id="IPR005754">
    <property type="entry name" value="Sortase"/>
</dbReference>
<feature type="transmembrane region" description="Helical" evidence="2">
    <location>
        <begin position="222"/>
        <end position="241"/>
    </location>
</feature>
<keyword evidence="4" id="KW-1185">Reference proteome</keyword>
<dbReference type="RefSeq" id="WP_184671440.1">
    <property type="nucleotide sequence ID" value="NZ_BAABAI010000037.1"/>
</dbReference>
<protein>
    <submittedName>
        <fullName evidence="3">Sortase A</fullName>
        <ecNumber evidence="3">3.4.22.70</ecNumber>
    </submittedName>
</protein>
<comment type="caution">
    <text evidence="3">The sequence shown here is derived from an EMBL/GenBank/DDBJ whole genome shotgun (WGS) entry which is preliminary data.</text>
</comment>
<dbReference type="InterPro" id="IPR023365">
    <property type="entry name" value="Sortase_dom-sf"/>
</dbReference>
<sequence>MRSPVTVVLLSLSLLLLNFAAYLLLVGPVRYERAQDVLYAQAREELAGIEMPFSGAIEPGRPVAVLSVPGLRITQVVVEGTAGAQLLDGPGHRRTSPLPGQAGVSVLMGRAVTFGAPFRDVTALRAGDEIVATTGQGRFTYRVDGVRRSGDPVPPSPGKGVGRLVLVTAEGGDVLGLPLRAERSVYVDATLLDVPVPAGPRPSLVGKEEDVLAHDSSGLVPLVLWLQVLLAAVVGVAWAAVRWGRWETWLVGFPVLLGASWQVYEHVAVVVMPNLL</sequence>
<feature type="transmembrane region" description="Helical" evidence="2">
    <location>
        <begin position="248"/>
        <end position="264"/>
    </location>
</feature>
<dbReference type="Pfam" id="PF04203">
    <property type="entry name" value="Sortase"/>
    <property type="match status" value="1"/>
</dbReference>